<dbReference type="EMBL" id="KL198053">
    <property type="protein sequence ID" value="KDQ12015.1"/>
    <property type="molecule type" value="Genomic_DNA"/>
</dbReference>
<keyword evidence="6" id="KW-0378">Hydrolase</keyword>
<proteinExistence type="inferred from homology"/>
<dbReference type="Proteomes" id="UP000027195">
    <property type="component" value="Unassembled WGS sequence"/>
</dbReference>
<dbReference type="Gene3D" id="3.30.420.10">
    <property type="entry name" value="Ribonuclease H-like superfamily/Ribonuclease H"/>
    <property type="match status" value="1"/>
</dbReference>
<keyword evidence="13" id="KW-1185">Reference proteome</keyword>
<protein>
    <recommendedName>
        <fullName evidence="3">RNA exonuclease 4</fullName>
    </recommendedName>
</protein>
<evidence type="ECO:0000256" key="8">
    <source>
        <dbReference type="ARBA" id="ARBA00023242"/>
    </source>
</evidence>
<evidence type="ECO:0000256" key="9">
    <source>
        <dbReference type="ARBA" id="ARBA00025599"/>
    </source>
</evidence>
<accession>A0A067MBE1</accession>
<keyword evidence="5" id="KW-0540">Nuclease</keyword>
<dbReference type="PANTHER" id="PTHR12801:SF45">
    <property type="entry name" value="RNA EXONUCLEASE 4"/>
    <property type="match status" value="1"/>
</dbReference>
<gene>
    <name evidence="12" type="ORF">BOTBODRAFT_162195</name>
</gene>
<dbReference type="Pfam" id="PF00929">
    <property type="entry name" value="RNase_T"/>
    <property type="match status" value="1"/>
</dbReference>
<dbReference type="GO" id="GO:0008408">
    <property type="term" value="F:3'-5' exonuclease activity"/>
    <property type="evidence" value="ECO:0007669"/>
    <property type="project" value="InterPro"/>
</dbReference>
<dbReference type="SUPFAM" id="SSF53098">
    <property type="entry name" value="Ribonuclease H-like"/>
    <property type="match status" value="1"/>
</dbReference>
<dbReference type="GO" id="GO:0006364">
    <property type="term" value="P:rRNA processing"/>
    <property type="evidence" value="ECO:0007669"/>
    <property type="project" value="UniProtKB-KW"/>
</dbReference>
<reference evidence="13" key="1">
    <citation type="journal article" date="2014" name="Proc. Natl. Acad. Sci. U.S.A.">
        <title>Extensive sampling of basidiomycete genomes demonstrates inadequacy of the white-rot/brown-rot paradigm for wood decay fungi.</title>
        <authorList>
            <person name="Riley R."/>
            <person name="Salamov A.A."/>
            <person name="Brown D.W."/>
            <person name="Nagy L.G."/>
            <person name="Floudas D."/>
            <person name="Held B.W."/>
            <person name="Levasseur A."/>
            <person name="Lombard V."/>
            <person name="Morin E."/>
            <person name="Otillar R."/>
            <person name="Lindquist E.A."/>
            <person name="Sun H."/>
            <person name="LaButti K.M."/>
            <person name="Schmutz J."/>
            <person name="Jabbour D."/>
            <person name="Luo H."/>
            <person name="Baker S.E."/>
            <person name="Pisabarro A.G."/>
            <person name="Walton J.D."/>
            <person name="Blanchette R.A."/>
            <person name="Henrissat B."/>
            <person name="Martin F."/>
            <person name="Cullen D."/>
            <person name="Hibbett D.S."/>
            <person name="Grigoriev I.V."/>
        </authorList>
    </citation>
    <scope>NUCLEOTIDE SEQUENCE [LARGE SCALE GENOMIC DNA]</scope>
    <source>
        <strain evidence="13">FD-172 SS1</strain>
    </source>
</reference>
<evidence type="ECO:0000256" key="7">
    <source>
        <dbReference type="ARBA" id="ARBA00022839"/>
    </source>
</evidence>
<dbReference type="AlphaFoldDB" id="A0A067MBE1"/>
<dbReference type="HOGENOM" id="CLU_022453_6_0_1"/>
<feature type="region of interest" description="Disordered" evidence="10">
    <location>
        <begin position="32"/>
        <end position="59"/>
    </location>
</feature>
<sequence length="332" mass="37042">MILGKVELPPSKCKTGKYLAIDCEMVGIGDIPTASDHSQPRHRVKGVRQQNRLNKEENGESSLARVSLVNFHGAIILDCFVRQKERVTDYRTFVSGIREDDLVGPDALPFDVVQKKVNELIQDRILVGHAVHNDLKALLLSHPAPLLRDTQRCPMIRKSLGTRTPGLKRIVDKELGMKIQAGEHSSIVDARATMAIYRMFKKEWEKSMPVASVLRKRKHDEVGKEDDGDSDGSDENEDEGFEDAEEIAEKVIGKRKWKGREKGKERKEKTYPGGGRKGISSGLGTVVKRTPAEKVRAKRTRAEDRSASRSATGGKSAGNWWEELGGKKAQRD</sequence>
<evidence type="ECO:0000313" key="13">
    <source>
        <dbReference type="Proteomes" id="UP000027195"/>
    </source>
</evidence>
<evidence type="ECO:0000256" key="2">
    <source>
        <dbReference type="ARBA" id="ARBA00010489"/>
    </source>
</evidence>
<feature type="compositionally biased region" description="Basic and acidic residues" evidence="10">
    <location>
        <begin position="290"/>
        <end position="307"/>
    </location>
</feature>
<evidence type="ECO:0000256" key="1">
    <source>
        <dbReference type="ARBA" id="ARBA00004123"/>
    </source>
</evidence>
<dbReference type="GO" id="GO:0005634">
    <property type="term" value="C:nucleus"/>
    <property type="evidence" value="ECO:0007669"/>
    <property type="project" value="UniProtKB-SubCell"/>
</dbReference>
<keyword evidence="8" id="KW-0539">Nucleus</keyword>
<dbReference type="SMART" id="SM00479">
    <property type="entry name" value="EXOIII"/>
    <property type="match status" value="1"/>
</dbReference>
<keyword evidence="7" id="KW-0269">Exonuclease</keyword>
<evidence type="ECO:0000256" key="5">
    <source>
        <dbReference type="ARBA" id="ARBA00022722"/>
    </source>
</evidence>
<feature type="compositionally biased region" description="Acidic residues" evidence="10">
    <location>
        <begin position="223"/>
        <end position="246"/>
    </location>
</feature>
<dbReference type="InParanoid" id="A0A067MBE1"/>
<feature type="region of interest" description="Disordered" evidence="10">
    <location>
        <begin position="215"/>
        <end position="332"/>
    </location>
</feature>
<evidence type="ECO:0000256" key="6">
    <source>
        <dbReference type="ARBA" id="ARBA00022801"/>
    </source>
</evidence>
<dbReference type="InterPro" id="IPR012337">
    <property type="entry name" value="RNaseH-like_sf"/>
</dbReference>
<dbReference type="CDD" id="cd06144">
    <property type="entry name" value="REX4_like"/>
    <property type="match status" value="1"/>
</dbReference>
<comment type="similarity">
    <text evidence="2">Belongs to the REXO4 family.</text>
</comment>
<feature type="compositionally biased region" description="Basic and acidic residues" evidence="10">
    <location>
        <begin position="260"/>
        <end position="270"/>
    </location>
</feature>
<organism evidence="12 13">
    <name type="scientific">Botryobasidium botryosum (strain FD-172 SS1)</name>
    <dbReference type="NCBI Taxonomy" id="930990"/>
    <lineage>
        <taxon>Eukaryota</taxon>
        <taxon>Fungi</taxon>
        <taxon>Dikarya</taxon>
        <taxon>Basidiomycota</taxon>
        <taxon>Agaricomycotina</taxon>
        <taxon>Agaricomycetes</taxon>
        <taxon>Cantharellales</taxon>
        <taxon>Botryobasidiaceae</taxon>
        <taxon>Botryobasidium</taxon>
    </lineage>
</organism>
<evidence type="ECO:0000256" key="4">
    <source>
        <dbReference type="ARBA" id="ARBA00022552"/>
    </source>
</evidence>
<dbReference type="FunFam" id="3.30.420.10:FF:000007">
    <property type="entry name" value="Interferon-stimulated exonuclease gene 20"/>
    <property type="match status" value="1"/>
</dbReference>
<evidence type="ECO:0000259" key="11">
    <source>
        <dbReference type="SMART" id="SM00479"/>
    </source>
</evidence>
<feature type="domain" description="Exonuclease" evidence="11">
    <location>
        <begin position="17"/>
        <end position="206"/>
    </location>
</feature>
<comment type="function">
    <text evidence="9">Exoribonuclease involved in ribosome biosynthesis. Involved in the processing of ITS1, the internal transcribed spacer localized between the 18S and 5.8S rRNAs.</text>
</comment>
<dbReference type="STRING" id="930990.A0A067MBE1"/>
<keyword evidence="4" id="KW-0698">rRNA processing</keyword>
<evidence type="ECO:0000256" key="3">
    <source>
        <dbReference type="ARBA" id="ARBA00016937"/>
    </source>
</evidence>
<name>A0A067MBE1_BOTB1</name>
<dbReference type="InterPro" id="IPR047021">
    <property type="entry name" value="REXO1/3/4-like"/>
</dbReference>
<comment type="subcellular location">
    <subcellularLocation>
        <location evidence="1">Nucleus</location>
    </subcellularLocation>
</comment>
<dbReference type="InterPro" id="IPR037431">
    <property type="entry name" value="REX4_DEDDh_dom"/>
</dbReference>
<evidence type="ECO:0000313" key="12">
    <source>
        <dbReference type="EMBL" id="KDQ12015.1"/>
    </source>
</evidence>
<dbReference type="FunCoup" id="A0A067MBE1">
    <property type="interactions" value="607"/>
</dbReference>
<dbReference type="InterPro" id="IPR036397">
    <property type="entry name" value="RNaseH_sf"/>
</dbReference>
<dbReference type="GO" id="GO:0000027">
    <property type="term" value="P:ribosomal large subunit assembly"/>
    <property type="evidence" value="ECO:0007669"/>
    <property type="project" value="TreeGrafter"/>
</dbReference>
<dbReference type="GO" id="GO:0003676">
    <property type="term" value="F:nucleic acid binding"/>
    <property type="evidence" value="ECO:0007669"/>
    <property type="project" value="InterPro"/>
</dbReference>
<dbReference type="PANTHER" id="PTHR12801">
    <property type="entry name" value="RNA EXONUCLEASE REXO1 / RECO3 FAMILY MEMBER-RELATED"/>
    <property type="match status" value="1"/>
</dbReference>
<evidence type="ECO:0000256" key="10">
    <source>
        <dbReference type="SAM" id="MobiDB-lite"/>
    </source>
</evidence>
<dbReference type="OrthoDB" id="8191639at2759"/>
<dbReference type="InterPro" id="IPR013520">
    <property type="entry name" value="Ribonucl_H"/>
</dbReference>